<organism evidence="1 2">
    <name type="scientific">Vibrio maritimus</name>
    <dbReference type="NCBI Taxonomy" id="990268"/>
    <lineage>
        <taxon>Bacteria</taxon>
        <taxon>Pseudomonadati</taxon>
        <taxon>Pseudomonadota</taxon>
        <taxon>Gammaproteobacteria</taxon>
        <taxon>Vibrionales</taxon>
        <taxon>Vibrionaceae</taxon>
        <taxon>Vibrio</taxon>
    </lineage>
</organism>
<gene>
    <name evidence="1" type="ORF">JCM19235_2301</name>
</gene>
<proteinExistence type="predicted"/>
<dbReference type="AlphaFoldDB" id="A0A090RWD1"/>
<evidence type="ECO:0000313" key="2">
    <source>
        <dbReference type="Proteomes" id="UP000029228"/>
    </source>
</evidence>
<name>A0A090RWD1_9VIBR</name>
<dbReference type="EMBL" id="BBMR01000003">
    <property type="protein sequence ID" value="GAL18878.1"/>
    <property type="molecule type" value="Genomic_DNA"/>
</dbReference>
<protein>
    <submittedName>
        <fullName evidence="1">Uncharacterized protein</fullName>
    </submittedName>
</protein>
<evidence type="ECO:0000313" key="1">
    <source>
        <dbReference type="EMBL" id="GAL18878.1"/>
    </source>
</evidence>
<sequence length="68" mass="7562">MAMHTEGDRNTTKKMVLQFVDKSVRLYNGQPNSTINCALGSIVEAMYDLGYYTFDEAEAILAESLASH</sequence>
<keyword evidence="2" id="KW-1185">Reference proteome</keyword>
<accession>A0A090RWD1</accession>
<dbReference type="Proteomes" id="UP000029228">
    <property type="component" value="Unassembled WGS sequence"/>
</dbReference>
<reference evidence="1 2" key="1">
    <citation type="submission" date="2014-09" db="EMBL/GenBank/DDBJ databases">
        <title>Vibrio maritimus JCM 19235. (C45) whole genome shotgun sequence.</title>
        <authorList>
            <person name="Sawabe T."/>
            <person name="Meirelles P."/>
            <person name="Nakanishi M."/>
            <person name="Sayaka M."/>
            <person name="Hattori M."/>
            <person name="Ohkuma M."/>
        </authorList>
    </citation>
    <scope>NUCLEOTIDE SEQUENCE [LARGE SCALE GENOMIC DNA]</scope>
    <source>
        <strain evidence="2">JCM19235</strain>
    </source>
</reference>
<comment type="caution">
    <text evidence="1">The sequence shown here is derived from an EMBL/GenBank/DDBJ whole genome shotgun (WGS) entry which is preliminary data.</text>
</comment>